<dbReference type="Gene3D" id="1.10.3230.30">
    <property type="entry name" value="Phage gp6-like head-tail connector protein"/>
    <property type="match status" value="1"/>
</dbReference>
<comment type="caution">
    <text evidence="1">The sequence shown here is derived from an EMBL/GenBank/DDBJ whole genome shotgun (WGS) entry which is preliminary data.</text>
</comment>
<gene>
    <name evidence="1" type="ORF">COA17_10610</name>
</gene>
<proteinExistence type="predicted"/>
<dbReference type="CDD" id="cd08054">
    <property type="entry name" value="gp6"/>
    <property type="match status" value="1"/>
</dbReference>
<evidence type="ECO:0000313" key="2">
    <source>
        <dbReference type="Proteomes" id="UP000218784"/>
    </source>
</evidence>
<reference evidence="1 2" key="1">
    <citation type="submission" date="2017-09" db="EMBL/GenBank/DDBJ databases">
        <title>Sphingomonas ginsenosidimutans KACC 14949, whole genome shotgun sequence.</title>
        <authorList>
            <person name="Feng G."/>
            <person name="Zhu H."/>
        </authorList>
    </citation>
    <scope>NUCLEOTIDE SEQUENCE [LARGE SCALE GENOMIC DNA]</scope>
    <source>
        <strain evidence="1 2">KACC 14949</strain>
    </source>
</reference>
<dbReference type="RefSeq" id="WP_096612314.1">
    <property type="nucleotide sequence ID" value="NZ_NWVD01000003.1"/>
</dbReference>
<organism evidence="1 2">
    <name type="scientific">Sphingomonas ginsenosidimutans</name>
    <dbReference type="NCBI Taxonomy" id="862134"/>
    <lineage>
        <taxon>Bacteria</taxon>
        <taxon>Pseudomonadati</taxon>
        <taxon>Pseudomonadota</taxon>
        <taxon>Alphaproteobacteria</taxon>
        <taxon>Sphingomonadales</taxon>
        <taxon>Sphingomonadaceae</taxon>
        <taxon>Sphingomonas</taxon>
    </lineage>
</organism>
<sequence length="171" mass="17301">MAIITGGPGAVTLGPADRAASVAAVKAELRAGLAEDDALIAALADSAIGLAEQVTGQVLIAREVAADMPAGAAWQMLPAMPVRAIQAAPDMTIDIDGEGRGWVRMAAEGRVVFTAGIAADWGGLPAGLRQGVAMLAAHLFADRGATTPVPAAVTALWRPFRVMSLTPGLRA</sequence>
<dbReference type="Proteomes" id="UP000218784">
    <property type="component" value="Unassembled WGS sequence"/>
</dbReference>
<protein>
    <recommendedName>
        <fullName evidence="3">Phage gp6-like head-tail connector protein</fullName>
    </recommendedName>
</protein>
<dbReference type="AlphaFoldDB" id="A0A2A4HYD2"/>
<name>A0A2A4HYD2_9SPHN</name>
<dbReference type="EMBL" id="NWVD01000003">
    <property type="protein sequence ID" value="PCG09370.1"/>
    <property type="molecule type" value="Genomic_DNA"/>
</dbReference>
<evidence type="ECO:0000313" key="1">
    <source>
        <dbReference type="EMBL" id="PCG09370.1"/>
    </source>
</evidence>
<keyword evidence="2" id="KW-1185">Reference proteome</keyword>
<accession>A0A2A4HYD2</accession>
<evidence type="ECO:0008006" key="3">
    <source>
        <dbReference type="Google" id="ProtNLM"/>
    </source>
</evidence>